<evidence type="ECO:0000313" key="12">
    <source>
        <dbReference type="EMBL" id="CEK87405.1"/>
    </source>
</evidence>
<name>A0A0B7B5N6_9EUPU</name>
<dbReference type="InterPro" id="IPR009703">
    <property type="entry name" value="Selenoprotein_S"/>
</dbReference>
<gene>
    <name evidence="12" type="primary">ORF159059</name>
</gene>
<keyword evidence="9 11" id="KW-0472">Membrane</keyword>
<dbReference type="GO" id="GO:0030968">
    <property type="term" value="P:endoplasmic reticulum unfolded protein response"/>
    <property type="evidence" value="ECO:0007669"/>
    <property type="project" value="TreeGrafter"/>
</dbReference>
<dbReference type="GO" id="GO:0036502">
    <property type="term" value="C:Derlin-1-VIMP complex"/>
    <property type="evidence" value="ECO:0007669"/>
    <property type="project" value="TreeGrafter"/>
</dbReference>
<dbReference type="GO" id="GO:0030970">
    <property type="term" value="P:retrograde protein transport, ER to cytosol"/>
    <property type="evidence" value="ECO:0007669"/>
    <property type="project" value="TreeGrafter"/>
</dbReference>
<keyword evidence="4" id="KW-0963">Cytoplasm</keyword>
<feature type="compositionally biased region" description="Basic and acidic residues" evidence="10">
    <location>
        <begin position="93"/>
        <end position="118"/>
    </location>
</feature>
<keyword evidence="5 11" id="KW-0812">Transmembrane</keyword>
<keyword evidence="6" id="KW-0256">Endoplasmic reticulum</keyword>
<comment type="similarity">
    <text evidence="3">Belongs to the selenoprotein S family.</text>
</comment>
<evidence type="ECO:0000256" key="2">
    <source>
        <dbReference type="ARBA" id="ARBA00004496"/>
    </source>
</evidence>
<evidence type="ECO:0000256" key="10">
    <source>
        <dbReference type="SAM" id="MobiDB-lite"/>
    </source>
</evidence>
<protein>
    <recommendedName>
        <fullName evidence="13">Selenoprotein S</fullName>
    </recommendedName>
</protein>
<keyword evidence="7" id="KW-0712">Selenocysteine</keyword>
<dbReference type="Pfam" id="PF06936">
    <property type="entry name" value="Selenoprotein_S"/>
    <property type="match status" value="1"/>
</dbReference>
<dbReference type="AlphaFoldDB" id="A0A0B7B5N6"/>
<keyword evidence="8 11" id="KW-1133">Transmembrane helix</keyword>
<organism evidence="12">
    <name type="scientific">Arion vulgaris</name>
    <dbReference type="NCBI Taxonomy" id="1028688"/>
    <lineage>
        <taxon>Eukaryota</taxon>
        <taxon>Metazoa</taxon>
        <taxon>Spiralia</taxon>
        <taxon>Lophotrochozoa</taxon>
        <taxon>Mollusca</taxon>
        <taxon>Gastropoda</taxon>
        <taxon>Heterobranchia</taxon>
        <taxon>Euthyneura</taxon>
        <taxon>Panpulmonata</taxon>
        <taxon>Eupulmonata</taxon>
        <taxon>Stylommatophora</taxon>
        <taxon>Helicina</taxon>
        <taxon>Arionoidea</taxon>
        <taxon>Arionidae</taxon>
        <taxon>Arion</taxon>
    </lineage>
</organism>
<feature type="transmembrane region" description="Helical" evidence="11">
    <location>
        <begin position="27"/>
        <end position="44"/>
    </location>
</feature>
<evidence type="ECO:0008006" key="13">
    <source>
        <dbReference type="Google" id="ProtNLM"/>
    </source>
</evidence>
<evidence type="ECO:0000256" key="9">
    <source>
        <dbReference type="ARBA" id="ARBA00023136"/>
    </source>
</evidence>
<evidence type="ECO:0000256" key="8">
    <source>
        <dbReference type="ARBA" id="ARBA00022989"/>
    </source>
</evidence>
<evidence type="ECO:0000256" key="1">
    <source>
        <dbReference type="ARBA" id="ARBA00004389"/>
    </source>
</evidence>
<dbReference type="PANTHER" id="PTHR28621">
    <property type="entry name" value="SELENOPROTEIN S"/>
    <property type="match status" value="1"/>
</dbReference>
<comment type="subcellular location">
    <subcellularLocation>
        <location evidence="2">Cytoplasm</location>
    </subcellularLocation>
    <subcellularLocation>
        <location evidence="1">Endoplasmic reticulum membrane</location>
        <topology evidence="1">Single-pass membrane protein</topology>
    </subcellularLocation>
</comment>
<dbReference type="Gene3D" id="6.10.250.2950">
    <property type="match status" value="1"/>
</dbReference>
<evidence type="ECO:0000256" key="4">
    <source>
        <dbReference type="ARBA" id="ARBA00022490"/>
    </source>
</evidence>
<dbReference type="PANTHER" id="PTHR28621:SF1">
    <property type="entry name" value="SELENOPROTEIN S"/>
    <property type="match status" value="1"/>
</dbReference>
<sequence>MDTNEPHNEDPEIIGTAFQTVIDVLQLYGWFILFVIIAVLYLGSKVRPWLDQLSQQRDINSYKKMDSGVAQSRLEAMERARLKMQAQLDEEAKRFAERQKAKEEEKRNQRLEDWERHCQGKGYRSKTKAPEERPTPALVKSKAKKPLKPEYNPLMGSDAGACYRPQRSGRSGGG</sequence>
<evidence type="ECO:0000256" key="5">
    <source>
        <dbReference type="ARBA" id="ARBA00022692"/>
    </source>
</evidence>
<accession>A0A0B7B5N6</accession>
<evidence type="ECO:0000256" key="7">
    <source>
        <dbReference type="ARBA" id="ARBA00022933"/>
    </source>
</evidence>
<evidence type="ECO:0000256" key="6">
    <source>
        <dbReference type="ARBA" id="ARBA00022824"/>
    </source>
</evidence>
<evidence type="ECO:0000256" key="11">
    <source>
        <dbReference type="SAM" id="Phobius"/>
    </source>
</evidence>
<dbReference type="EMBL" id="HACG01040540">
    <property type="protein sequence ID" value="CEK87405.1"/>
    <property type="molecule type" value="Transcribed_RNA"/>
</dbReference>
<reference evidence="12" key="1">
    <citation type="submission" date="2014-12" db="EMBL/GenBank/DDBJ databases">
        <title>Insight into the proteome of Arion vulgaris.</title>
        <authorList>
            <person name="Aradska J."/>
            <person name="Bulat T."/>
            <person name="Smidak R."/>
            <person name="Sarate P."/>
            <person name="Gangsoo J."/>
            <person name="Sialana F."/>
            <person name="Bilban M."/>
            <person name="Lubec G."/>
        </authorList>
    </citation>
    <scope>NUCLEOTIDE SEQUENCE</scope>
    <source>
        <tissue evidence="12">Skin</tissue>
    </source>
</reference>
<feature type="region of interest" description="Disordered" evidence="10">
    <location>
        <begin position="93"/>
        <end position="174"/>
    </location>
</feature>
<evidence type="ECO:0000256" key="3">
    <source>
        <dbReference type="ARBA" id="ARBA00011034"/>
    </source>
</evidence>
<proteinExistence type="inferred from homology"/>
<dbReference type="GO" id="GO:0036513">
    <property type="term" value="C:Derlin-1 retrotranslocation complex"/>
    <property type="evidence" value="ECO:0007669"/>
    <property type="project" value="TreeGrafter"/>
</dbReference>